<evidence type="ECO:0000256" key="5">
    <source>
        <dbReference type="ARBA" id="ARBA00023136"/>
    </source>
</evidence>
<reference evidence="7 8" key="1">
    <citation type="submission" date="2016-07" db="EMBL/GenBank/DDBJ databases">
        <title>Comparative genomics of the Campylobacter concisus group.</title>
        <authorList>
            <person name="Miller W.G."/>
            <person name="Yee E."/>
            <person name="Chapman M.H."/>
            <person name="Huynh S."/>
            <person name="Bono J.L."/>
            <person name="On S.L.W."/>
            <person name="StLeger J."/>
            <person name="Foster G."/>
            <person name="Parker C.T."/>
        </authorList>
    </citation>
    <scope>NUCLEOTIDE SEQUENCE [LARGE SCALE GENOMIC DNA]</scope>
    <source>
        <strain evidence="7 8">CCUG 21559</strain>
    </source>
</reference>
<dbReference type="PANTHER" id="PTHR30250">
    <property type="entry name" value="PST FAMILY PREDICTED COLANIC ACID TRANSPORTER"/>
    <property type="match status" value="1"/>
</dbReference>
<sequence>MALNLVSQIIVFMVSMGINFILTPFILKSLGNEAYGFVGLTNAIVSYAAVITLAINSMAGRFVAYEWHRGDVKTANCYYSSVIASNVFFTILVLILSSVFILNLELFLDVPEHLKDDVRLTFLFYFLNFCVGLFNAIFSVAIFLKNKLFLLSIRNAISSLILALLIFLLFLSFRPLIAYIAISALVASIFVLFSTLRVAKKITPELKFSISNFSFNAIKTLLKSGIFTSFNALNRILLTGMDLFIANVYLGANMTGILAVSKATPIVAESFVAQISGIFTPKFIEIFSKNDTALLVKEAIFSVRLTAFLIIAPICVFVVFGREFYTLWLSFKDQGEIGLIYEISMITLVPILLISFVFPLFNIDTATNKLMRPAVANTILGVGTILSQIAILKFTNYGIYGIVVVGAVLYSLRIFIFDPINAALNLNLKLSTFYPPILRCIFVFSVILGVMFCAKNYAQIDIKIWSEFVFYSLLFAVFGYFLSLVFLFSKSEQFVVINFIKSKLKRR</sequence>
<keyword evidence="3 6" id="KW-0812">Transmembrane</keyword>
<feature type="transmembrane region" description="Helical" evidence="6">
    <location>
        <begin position="469"/>
        <end position="488"/>
    </location>
</feature>
<dbReference type="CDD" id="cd12082">
    <property type="entry name" value="MATE_like"/>
    <property type="match status" value="1"/>
</dbReference>
<comment type="subcellular location">
    <subcellularLocation>
        <location evidence="1">Cell membrane</location>
        <topology evidence="1">Multi-pass membrane protein</topology>
    </subcellularLocation>
</comment>
<dbReference type="InterPro" id="IPR002797">
    <property type="entry name" value="Polysacc_synth"/>
</dbReference>
<dbReference type="PANTHER" id="PTHR30250:SF26">
    <property type="entry name" value="PSMA PROTEIN"/>
    <property type="match status" value="1"/>
</dbReference>
<protein>
    <submittedName>
        <fullName evidence="7">Flippase</fullName>
    </submittedName>
</protein>
<keyword evidence="2" id="KW-1003">Cell membrane</keyword>
<gene>
    <name evidence="7" type="primary">pglK</name>
    <name evidence="7" type="ORF">CMUC_0714</name>
</gene>
<evidence type="ECO:0000256" key="2">
    <source>
        <dbReference type="ARBA" id="ARBA00022475"/>
    </source>
</evidence>
<feature type="transmembrane region" description="Helical" evidence="6">
    <location>
        <begin position="156"/>
        <end position="173"/>
    </location>
</feature>
<feature type="transmembrane region" description="Helical" evidence="6">
    <location>
        <begin position="77"/>
        <end position="102"/>
    </location>
</feature>
<feature type="transmembrane region" description="Helical" evidence="6">
    <location>
        <begin position="340"/>
        <end position="362"/>
    </location>
</feature>
<dbReference type="GO" id="GO:0005886">
    <property type="term" value="C:plasma membrane"/>
    <property type="evidence" value="ECO:0007669"/>
    <property type="project" value="UniProtKB-SubCell"/>
</dbReference>
<feature type="transmembrane region" description="Helical" evidence="6">
    <location>
        <begin position="34"/>
        <end position="56"/>
    </location>
</feature>
<dbReference type="Proteomes" id="UP000503264">
    <property type="component" value="Chromosome"/>
</dbReference>
<proteinExistence type="predicted"/>
<dbReference type="Pfam" id="PF01943">
    <property type="entry name" value="Polysacc_synt"/>
    <property type="match status" value="1"/>
</dbReference>
<keyword evidence="8" id="KW-1185">Reference proteome</keyword>
<feature type="transmembrane region" description="Helical" evidence="6">
    <location>
        <begin position="122"/>
        <end position="144"/>
    </location>
</feature>
<evidence type="ECO:0000256" key="6">
    <source>
        <dbReference type="SAM" id="Phobius"/>
    </source>
</evidence>
<feature type="transmembrane region" description="Helical" evidence="6">
    <location>
        <begin position="437"/>
        <end position="457"/>
    </location>
</feature>
<dbReference type="AlphaFoldDB" id="A0A6G5QFT2"/>
<keyword evidence="4 6" id="KW-1133">Transmembrane helix</keyword>
<feature type="transmembrane region" description="Helical" evidence="6">
    <location>
        <begin position="179"/>
        <end position="199"/>
    </location>
</feature>
<organism evidence="7 8">
    <name type="scientific">Campylobacter mucosalis CCUG 21559</name>
    <dbReference type="NCBI Taxonomy" id="1032067"/>
    <lineage>
        <taxon>Bacteria</taxon>
        <taxon>Pseudomonadati</taxon>
        <taxon>Campylobacterota</taxon>
        <taxon>Epsilonproteobacteria</taxon>
        <taxon>Campylobacterales</taxon>
        <taxon>Campylobacteraceae</taxon>
        <taxon>Campylobacter</taxon>
    </lineage>
</organism>
<feature type="transmembrane region" description="Helical" evidence="6">
    <location>
        <begin position="299"/>
        <end position="320"/>
    </location>
</feature>
<evidence type="ECO:0000256" key="3">
    <source>
        <dbReference type="ARBA" id="ARBA00022692"/>
    </source>
</evidence>
<name>A0A6G5QFT2_9BACT</name>
<dbReference type="RefSeq" id="WP_171993620.1">
    <property type="nucleotide sequence ID" value="NZ_CP012542.1"/>
</dbReference>
<feature type="transmembrane region" description="Helical" evidence="6">
    <location>
        <begin position="397"/>
        <end position="416"/>
    </location>
</feature>
<evidence type="ECO:0000313" key="8">
    <source>
        <dbReference type="Proteomes" id="UP000503264"/>
    </source>
</evidence>
<feature type="transmembrane region" description="Helical" evidence="6">
    <location>
        <begin position="9"/>
        <end position="28"/>
    </location>
</feature>
<evidence type="ECO:0000256" key="4">
    <source>
        <dbReference type="ARBA" id="ARBA00022989"/>
    </source>
</evidence>
<dbReference type="InterPro" id="IPR050833">
    <property type="entry name" value="Poly_Biosynth_Transport"/>
</dbReference>
<keyword evidence="5 6" id="KW-0472">Membrane</keyword>
<evidence type="ECO:0000313" key="7">
    <source>
        <dbReference type="EMBL" id="QCD44511.1"/>
    </source>
</evidence>
<evidence type="ECO:0000256" key="1">
    <source>
        <dbReference type="ARBA" id="ARBA00004651"/>
    </source>
</evidence>
<feature type="transmembrane region" description="Helical" evidence="6">
    <location>
        <begin position="374"/>
        <end position="391"/>
    </location>
</feature>
<accession>A0A6G5QFT2</accession>
<dbReference type="EMBL" id="CP012542">
    <property type="protein sequence ID" value="QCD44511.1"/>
    <property type="molecule type" value="Genomic_DNA"/>
</dbReference>